<dbReference type="GO" id="GO:0004619">
    <property type="term" value="F:phosphoglycerate mutase activity"/>
    <property type="evidence" value="ECO:0007669"/>
    <property type="project" value="UniProtKB-UniRule"/>
</dbReference>
<accession>A0A2S8NV25</accession>
<dbReference type="EC" id="5.4.2.12" evidence="9 10"/>
<feature type="binding site" evidence="9 13">
    <location>
        <position position="443"/>
    </location>
    <ligand>
        <name>Mn(2+)</name>
        <dbReference type="ChEBI" id="CHEBI:29035"/>
        <label>2</label>
    </ligand>
</feature>
<evidence type="ECO:0000256" key="13">
    <source>
        <dbReference type="PIRSR" id="PIRSR001492-3"/>
    </source>
</evidence>
<feature type="binding site" evidence="9 12">
    <location>
        <position position="180"/>
    </location>
    <ligand>
        <name>substrate</name>
    </ligand>
</feature>
<dbReference type="InterPro" id="IPR005995">
    <property type="entry name" value="Pgm_bpd_ind"/>
</dbReference>
<comment type="pathway">
    <text evidence="3 9">Carbohydrate degradation; glycolysis; pyruvate from D-glyceraldehyde 3-phosphate: step 3/5.</text>
</comment>
<name>A0A2S8NV25_9MOLU</name>
<dbReference type="FunFam" id="3.40.1450.10:FF:000002">
    <property type="entry name" value="2,3-bisphosphoglycerate-independent phosphoglycerate mutase"/>
    <property type="match status" value="1"/>
</dbReference>
<evidence type="ECO:0000259" key="14">
    <source>
        <dbReference type="Pfam" id="PF01676"/>
    </source>
</evidence>
<feature type="domain" description="BPG-independent PGAM N-terminal" evidence="15">
    <location>
        <begin position="81"/>
        <end position="297"/>
    </location>
</feature>
<feature type="binding site" evidence="9 13">
    <location>
        <position position="11"/>
    </location>
    <ligand>
        <name>Mn(2+)</name>
        <dbReference type="ChEBI" id="CHEBI:29035"/>
        <label>2</label>
    </ligand>
</feature>
<evidence type="ECO:0000256" key="9">
    <source>
        <dbReference type="HAMAP-Rule" id="MF_01038"/>
    </source>
</evidence>
<dbReference type="InterPro" id="IPR036646">
    <property type="entry name" value="PGAM_B_sf"/>
</dbReference>
<keyword evidence="6 9" id="KW-0324">Glycolysis</keyword>
<dbReference type="GO" id="GO:0030145">
    <property type="term" value="F:manganese ion binding"/>
    <property type="evidence" value="ECO:0007669"/>
    <property type="project" value="UniProtKB-UniRule"/>
</dbReference>
<feature type="binding site" evidence="9 13">
    <location>
        <position position="61"/>
    </location>
    <ligand>
        <name>Mn(2+)</name>
        <dbReference type="ChEBI" id="CHEBI:29035"/>
        <label>2</label>
    </ligand>
</feature>
<dbReference type="InterPro" id="IPR017850">
    <property type="entry name" value="Alkaline_phosphatase_core_sf"/>
</dbReference>
<feature type="binding site" evidence="9 13">
    <location>
        <position position="402"/>
    </location>
    <ligand>
        <name>Mn(2+)</name>
        <dbReference type="ChEBI" id="CHEBI:29035"/>
        <label>1</label>
    </ligand>
</feature>
<dbReference type="Pfam" id="PF06415">
    <property type="entry name" value="iPGM_N"/>
    <property type="match status" value="1"/>
</dbReference>
<evidence type="ECO:0000256" key="3">
    <source>
        <dbReference type="ARBA" id="ARBA00004798"/>
    </source>
</evidence>
<comment type="cofactor">
    <cofactor evidence="9">
        <name>Mn(2+)</name>
        <dbReference type="ChEBI" id="CHEBI:29035"/>
    </cofactor>
    <text evidence="9">Binds 2 manganese ions per subunit.</text>
</comment>
<feature type="active site" description="Phosphoserine intermediate" evidence="9 11">
    <location>
        <position position="61"/>
    </location>
</feature>
<feature type="binding site" evidence="9 12">
    <location>
        <begin position="251"/>
        <end position="254"/>
    </location>
    <ligand>
        <name>substrate</name>
    </ligand>
</feature>
<keyword evidence="17" id="KW-1185">Reference proteome</keyword>
<protein>
    <recommendedName>
        <fullName evidence="9 10">2,3-bisphosphoglycerate-independent phosphoglycerate mutase</fullName>
        <shortName evidence="9">BPG-independent PGAM</shortName>
        <shortName evidence="9">Phosphoglyceromutase</shortName>
        <shortName evidence="9">iPGM</shortName>
        <ecNumber evidence="9 10">5.4.2.12</ecNumber>
    </recommendedName>
</protein>
<dbReference type="PIRSF" id="PIRSF001492">
    <property type="entry name" value="IPGAM"/>
    <property type="match status" value="1"/>
</dbReference>
<feature type="binding site" evidence="9 13">
    <location>
        <position position="444"/>
    </location>
    <ligand>
        <name>Mn(2+)</name>
        <dbReference type="ChEBI" id="CHEBI:29035"/>
        <label>2</label>
    </ligand>
</feature>
<evidence type="ECO:0000313" key="16">
    <source>
        <dbReference type="EMBL" id="PQP79836.1"/>
    </source>
</evidence>
<keyword evidence="8 9" id="KW-0413">Isomerase</keyword>
<evidence type="ECO:0000313" key="17">
    <source>
        <dbReference type="Proteomes" id="UP000238672"/>
    </source>
</evidence>
<dbReference type="SUPFAM" id="SSF64158">
    <property type="entry name" value="2,3-Bisphosphoglycerate-independent phosphoglycerate mutase, substrate-binding domain"/>
    <property type="match status" value="1"/>
</dbReference>
<dbReference type="UniPathway" id="UPA00109">
    <property type="reaction ID" value="UER00186"/>
</dbReference>
<evidence type="ECO:0000256" key="2">
    <source>
        <dbReference type="ARBA" id="ARBA00002315"/>
    </source>
</evidence>
<dbReference type="Proteomes" id="UP000238672">
    <property type="component" value="Unassembled WGS sequence"/>
</dbReference>
<feature type="binding site" evidence="9 13">
    <location>
        <position position="461"/>
    </location>
    <ligand>
        <name>Mn(2+)</name>
        <dbReference type="ChEBI" id="CHEBI:29035"/>
        <label>1</label>
    </ligand>
</feature>
<comment type="function">
    <text evidence="2 9">Catalyzes the interconversion of 2-phosphoglycerate and 3-phosphoglycerate.</text>
</comment>
<gene>
    <name evidence="9" type="primary">gpmI</name>
    <name evidence="16" type="ORF">C6B37_00845</name>
</gene>
<dbReference type="Gene3D" id="3.40.720.10">
    <property type="entry name" value="Alkaline Phosphatase, subunit A"/>
    <property type="match status" value="1"/>
</dbReference>
<evidence type="ECO:0000256" key="11">
    <source>
        <dbReference type="PIRSR" id="PIRSR001492-1"/>
    </source>
</evidence>
<dbReference type="Gene3D" id="3.40.1450.10">
    <property type="entry name" value="BPG-independent phosphoglycerate mutase, domain B"/>
    <property type="match status" value="1"/>
</dbReference>
<dbReference type="AlphaFoldDB" id="A0A2S8NV25"/>
<dbReference type="InterPro" id="IPR006124">
    <property type="entry name" value="Metalloenzyme"/>
</dbReference>
<dbReference type="PANTHER" id="PTHR31637:SF0">
    <property type="entry name" value="2,3-BISPHOSPHOGLYCERATE-INDEPENDENT PHOSPHOGLYCERATE MUTASE"/>
    <property type="match status" value="1"/>
</dbReference>
<organism evidence="16 17">
    <name type="scientific">Candidatus Phytoplasma phoenicium</name>
    <dbReference type="NCBI Taxonomy" id="198422"/>
    <lineage>
        <taxon>Bacteria</taxon>
        <taxon>Bacillati</taxon>
        <taxon>Mycoplasmatota</taxon>
        <taxon>Mollicutes</taxon>
        <taxon>Acholeplasmatales</taxon>
        <taxon>Acholeplasmataceae</taxon>
        <taxon>Candidatus Phytoplasma</taxon>
        <taxon>16SrIX (Pigeon pea witches'-broom group)</taxon>
    </lineage>
</organism>
<dbReference type="GO" id="GO:0006096">
    <property type="term" value="P:glycolytic process"/>
    <property type="evidence" value="ECO:0007669"/>
    <property type="project" value="UniProtKB-UniRule"/>
</dbReference>
<dbReference type="GO" id="GO:0006007">
    <property type="term" value="P:glucose catabolic process"/>
    <property type="evidence" value="ECO:0007669"/>
    <property type="project" value="InterPro"/>
</dbReference>
<feature type="binding site" evidence="9 13">
    <location>
        <position position="406"/>
    </location>
    <ligand>
        <name>Mn(2+)</name>
        <dbReference type="ChEBI" id="CHEBI:29035"/>
        <label>1</label>
    </ligand>
</feature>
<dbReference type="PANTHER" id="PTHR31637">
    <property type="entry name" value="2,3-BISPHOSPHOGLYCERATE-INDEPENDENT PHOSPHOGLYCERATE MUTASE"/>
    <property type="match status" value="1"/>
</dbReference>
<sequence>MAQFVALIILDGLGISKEKNNNAFYLSKTPYLDYLFKTYPHIKLDASGEAVGLPEGQVGNSEVGHLNLGAGRVVNQYLTQINKSIRNQSFFKNEKFLHAIQHAKRYKSKIHLIGLVSEGGLHSHLSHCQALLEMMKQNKMQEHTYLHVITDGRDSSPHSGINYCKQLLKDGFQIASVSGRFFALDRDNNWDRLNLVYDMLTLGNSPVVNSVIKKIEESYQKGITDEFIEPFIVNPNGLISDNDSLIFFNFRSDRIMRLSTAFSNPTKVTSVFQTPGKPQFESQKKLSNILTVNMVFYSQHDKGEIAFHKEDLNNTYGQVIADNGLKQLRIAETEKYPHVTFFYDGGKEKNYPKMDKILINSPKVKTYDLKPEMSAFEVAAAAKKAILSKEYQTMILNFANPDMVGHTGSLEASIKAVETVDKCLKKVVMSILNIDGIACIVSDHGNCEKMSDEKGNPYTAHTSNLVPFIIVSNQIHLKKNIKGSLSDVSPTLLELLGIPQPKEMTGISLIQKNEEY</sequence>
<feature type="binding site" evidence="9 12">
    <location>
        <position position="186"/>
    </location>
    <ligand>
        <name>substrate</name>
    </ligand>
</feature>
<evidence type="ECO:0000256" key="7">
    <source>
        <dbReference type="ARBA" id="ARBA00023211"/>
    </source>
</evidence>
<feature type="binding site" evidence="9 12">
    <location>
        <begin position="153"/>
        <end position="154"/>
    </location>
    <ligand>
        <name>substrate</name>
    </ligand>
</feature>
<feature type="domain" description="Metalloenzyme" evidence="14">
    <location>
        <begin position="5"/>
        <end position="499"/>
    </location>
</feature>
<dbReference type="CDD" id="cd16010">
    <property type="entry name" value="iPGM"/>
    <property type="match status" value="1"/>
</dbReference>
<evidence type="ECO:0000256" key="6">
    <source>
        <dbReference type="ARBA" id="ARBA00023152"/>
    </source>
</evidence>
<evidence type="ECO:0000256" key="8">
    <source>
        <dbReference type="ARBA" id="ARBA00023235"/>
    </source>
</evidence>
<dbReference type="HAMAP" id="MF_01038">
    <property type="entry name" value="GpmI"/>
    <property type="match status" value="1"/>
</dbReference>
<evidence type="ECO:0000256" key="12">
    <source>
        <dbReference type="PIRSR" id="PIRSR001492-2"/>
    </source>
</evidence>
<evidence type="ECO:0000256" key="1">
    <source>
        <dbReference type="ARBA" id="ARBA00000370"/>
    </source>
</evidence>
<keyword evidence="7 9" id="KW-0464">Manganese</keyword>
<comment type="similarity">
    <text evidence="4 9">Belongs to the BPG-independent phosphoglycerate mutase family.</text>
</comment>
<dbReference type="InterPro" id="IPR011258">
    <property type="entry name" value="BPG-indep_PGM_N"/>
</dbReference>
<evidence type="ECO:0000256" key="5">
    <source>
        <dbReference type="ARBA" id="ARBA00022723"/>
    </source>
</evidence>
<evidence type="ECO:0000259" key="15">
    <source>
        <dbReference type="Pfam" id="PF06415"/>
    </source>
</evidence>
<dbReference type="GO" id="GO:0005829">
    <property type="term" value="C:cytosol"/>
    <property type="evidence" value="ECO:0007669"/>
    <property type="project" value="TreeGrafter"/>
</dbReference>
<dbReference type="NCBIfam" id="TIGR01307">
    <property type="entry name" value="pgm_bpd_ind"/>
    <property type="match status" value="1"/>
</dbReference>
<comment type="caution">
    <text evidence="16">The sequence shown here is derived from an EMBL/GenBank/DDBJ whole genome shotgun (WGS) entry which is preliminary data.</text>
</comment>
<comment type="subunit">
    <text evidence="9">Monomer.</text>
</comment>
<keyword evidence="5 9" id="KW-0479">Metal-binding</keyword>
<dbReference type="EMBL" id="PUUG01000013">
    <property type="protein sequence ID" value="PQP79836.1"/>
    <property type="molecule type" value="Genomic_DNA"/>
</dbReference>
<evidence type="ECO:0000256" key="4">
    <source>
        <dbReference type="ARBA" id="ARBA00008819"/>
    </source>
</evidence>
<proteinExistence type="inferred from homology"/>
<dbReference type="SUPFAM" id="SSF53649">
    <property type="entry name" value="Alkaline phosphatase-like"/>
    <property type="match status" value="1"/>
</dbReference>
<dbReference type="Pfam" id="PF01676">
    <property type="entry name" value="Metalloenzyme"/>
    <property type="match status" value="1"/>
</dbReference>
<comment type="catalytic activity">
    <reaction evidence="1 9">
        <text>(2R)-2-phosphoglycerate = (2R)-3-phosphoglycerate</text>
        <dbReference type="Rhea" id="RHEA:15901"/>
        <dbReference type="ChEBI" id="CHEBI:58272"/>
        <dbReference type="ChEBI" id="CHEBI:58289"/>
        <dbReference type="EC" id="5.4.2.12"/>
    </reaction>
</comment>
<feature type="binding site" evidence="9 12">
    <location>
        <position position="335"/>
    </location>
    <ligand>
        <name>substrate</name>
    </ligand>
</feature>
<reference evidence="16 17" key="1">
    <citation type="submission" date="2018-02" db="EMBL/GenBank/DDBJ databases">
        <title>Metagenomics reveals mixed infection of spiroplasma and phytoplasma in chicory.</title>
        <authorList>
            <person name="Polano C."/>
            <person name="Moruzzi S."/>
            <person name="Ermacora P."/>
            <person name="Ferrini F."/>
            <person name="Martini M."/>
            <person name="Firrao G."/>
        </authorList>
    </citation>
    <scope>NUCLEOTIDE SEQUENCE [LARGE SCALE GENOMIC DNA]</scope>
    <source>
        <strain evidence="16 17">ChiP</strain>
    </source>
</reference>
<evidence type="ECO:0000256" key="10">
    <source>
        <dbReference type="NCBIfam" id="TIGR01307"/>
    </source>
</evidence>
<feature type="binding site" evidence="9 12">
    <location>
        <position position="122"/>
    </location>
    <ligand>
        <name>substrate</name>
    </ligand>
</feature>